<gene>
    <name evidence="1" type="ORF">Desfe_0682</name>
</gene>
<name>I3XRK7_DESAM</name>
<proteinExistence type="predicted"/>
<dbReference type="KEGG" id="dfd:Desfe_0682"/>
<dbReference type="HOGENOM" id="CLU_2243711_0_0_2"/>
<reference evidence="1 2" key="1">
    <citation type="journal article" date="2012" name="J. Bacteriol.">
        <title>Complete Genome Sequence of Desulfurococcus fermentans, a Hyperthermophilic Cellulolytic Crenarchaeon Isolated from a Freshwater Hot Spring in Kamchatka, Russia.</title>
        <authorList>
            <person name="Susanti D."/>
            <person name="Johnson E.F."/>
            <person name="Rodriguez J.R."/>
            <person name="Anderson I."/>
            <person name="Perevalova A.A."/>
            <person name="Kyrpides N."/>
            <person name="Lucas S."/>
            <person name="Han J."/>
            <person name="Lapidus A."/>
            <person name="Cheng J.F."/>
            <person name="Goodwin L."/>
            <person name="Pitluck S."/>
            <person name="Mavrommatis K."/>
            <person name="Peters L."/>
            <person name="Land M.L."/>
            <person name="Hauser L."/>
            <person name="Gopalan V."/>
            <person name="Chan P.P."/>
            <person name="Lowe T.M."/>
            <person name="Atomi H."/>
            <person name="Bonch-Osmolovskaya E.A."/>
            <person name="Woyke T."/>
            <person name="Mukhopadhyay B."/>
        </authorList>
    </citation>
    <scope>NUCLEOTIDE SEQUENCE [LARGE SCALE GENOMIC DNA]</scope>
    <source>
        <strain evidence="1 2">DSM 16532</strain>
    </source>
</reference>
<accession>I3XRK7</accession>
<evidence type="ECO:0000313" key="2">
    <source>
        <dbReference type="Proteomes" id="UP000006175"/>
    </source>
</evidence>
<evidence type="ECO:0000313" key="1">
    <source>
        <dbReference type="EMBL" id="AFL66581.1"/>
    </source>
</evidence>
<dbReference type="Proteomes" id="UP000006175">
    <property type="component" value="Chromosome"/>
</dbReference>
<sequence>MKIRRSKDKQTGRVRGYFIRIPNEIAKNMGLEGREKAEVYLTYIGCCKQLVCRATVIGCVDLHLIHDAGRQCASTCLIDHELVEVVPSSYACCIDHSVRRVRSA</sequence>
<dbReference type="EMBL" id="CP003321">
    <property type="protein sequence ID" value="AFL66581.1"/>
    <property type="molecule type" value="Genomic_DNA"/>
</dbReference>
<protein>
    <submittedName>
        <fullName evidence="1">Uncharacterized protein</fullName>
    </submittedName>
</protein>
<organism evidence="1 2">
    <name type="scientific">Desulfurococcus amylolyticus DSM 16532</name>
    <dbReference type="NCBI Taxonomy" id="768672"/>
    <lineage>
        <taxon>Archaea</taxon>
        <taxon>Thermoproteota</taxon>
        <taxon>Thermoprotei</taxon>
        <taxon>Desulfurococcales</taxon>
        <taxon>Desulfurococcaceae</taxon>
        <taxon>Desulfurococcus</taxon>
    </lineage>
</organism>
<dbReference type="AlphaFoldDB" id="I3XRK7"/>
<keyword evidence="2" id="KW-1185">Reference proteome</keyword>